<protein>
    <submittedName>
        <fullName evidence="2">Uncharacterized protein</fullName>
    </submittedName>
</protein>
<feature type="non-terminal residue" evidence="2">
    <location>
        <position position="177"/>
    </location>
</feature>
<gene>
    <name evidence="2" type="ORF">EWM64_g9136</name>
</gene>
<evidence type="ECO:0000313" key="2">
    <source>
        <dbReference type="EMBL" id="TFY74878.1"/>
    </source>
</evidence>
<comment type="caution">
    <text evidence="2">The sequence shown here is derived from an EMBL/GenBank/DDBJ whole genome shotgun (WGS) entry which is preliminary data.</text>
</comment>
<name>A0A4Y9ZMY9_9AGAM</name>
<proteinExistence type="predicted"/>
<evidence type="ECO:0000313" key="3">
    <source>
        <dbReference type="Proteomes" id="UP000298061"/>
    </source>
</evidence>
<feature type="region of interest" description="Disordered" evidence="1">
    <location>
        <begin position="33"/>
        <end position="54"/>
    </location>
</feature>
<reference evidence="2 3" key="1">
    <citation type="submission" date="2019-02" db="EMBL/GenBank/DDBJ databases">
        <title>Genome sequencing of the rare red list fungi Hericium alpestre (H. flagellum).</title>
        <authorList>
            <person name="Buettner E."/>
            <person name="Kellner H."/>
        </authorList>
    </citation>
    <scope>NUCLEOTIDE SEQUENCE [LARGE SCALE GENOMIC DNA]</scope>
    <source>
        <strain evidence="2 3">DSM 108284</strain>
    </source>
</reference>
<organism evidence="2 3">
    <name type="scientific">Hericium alpestre</name>
    <dbReference type="NCBI Taxonomy" id="135208"/>
    <lineage>
        <taxon>Eukaryota</taxon>
        <taxon>Fungi</taxon>
        <taxon>Dikarya</taxon>
        <taxon>Basidiomycota</taxon>
        <taxon>Agaricomycotina</taxon>
        <taxon>Agaricomycetes</taxon>
        <taxon>Russulales</taxon>
        <taxon>Hericiaceae</taxon>
        <taxon>Hericium</taxon>
    </lineage>
</organism>
<keyword evidence="3" id="KW-1185">Reference proteome</keyword>
<feature type="region of interest" description="Disordered" evidence="1">
    <location>
        <begin position="105"/>
        <end position="177"/>
    </location>
</feature>
<dbReference type="Proteomes" id="UP000298061">
    <property type="component" value="Unassembled WGS sequence"/>
</dbReference>
<dbReference type="EMBL" id="SFCI01001829">
    <property type="protein sequence ID" value="TFY74878.1"/>
    <property type="molecule type" value="Genomic_DNA"/>
</dbReference>
<evidence type="ECO:0000256" key="1">
    <source>
        <dbReference type="SAM" id="MobiDB-lite"/>
    </source>
</evidence>
<sequence>MDSAELPSPIMYDGAPSPIFDAPEFPSLRRVKPLPKRRRTSAASDAIPQDVDGILPPMLPPMPGPDVTAEELLAHAEELSAQMALQSYYMPIIGGMQDFIKNEAGYADHTGTPPIDFGAGFGGGNDEDEHGDGDYIDHLQQPGNTKKRKVPANQSASQHGPDSADGHSGGEDEQTDR</sequence>
<dbReference type="AlphaFoldDB" id="A0A4Y9ZMY9"/>
<accession>A0A4Y9ZMY9</accession>
<feature type="compositionally biased region" description="Basic and acidic residues" evidence="1">
    <location>
        <begin position="162"/>
        <end position="177"/>
    </location>
</feature>
<dbReference type="OrthoDB" id="2507488at2759"/>